<organism evidence="2 3">
    <name type="scientific">Brenneria corticis</name>
    <dbReference type="NCBI Taxonomy" id="2173106"/>
    <lineage>
        <taxon>Bacteria</taxon>
        <taxon>Pseudomonadati</taxon>
        <taxon>Pseudomonadota</taxon>
        <taxon>Gammaproteobacteria</taxon>
        <taxon>Enterobacterales</taxon>
        <taxon>Pectobacteriaceae</taxon>
        <taxon>Brenneria</taxon>
    </lineage>
</organism>
<keyword evidence="1" id="KW-1133">Transmembrane helix</keyword>
<accession>A0A2U1TT79</accession>
<keyword evidence="1" id="KW-0812">Transmembrane</keyword>
<protein>
    <submittedName>
        <fullName evidence="2">Uncharacterized protein</fullName>
    </submittedName>
</protein>
<proteinExistence type="predicted"/>
<comment type="caution">
    <text evidence="2">The sequence shown here is derived from an EMBL/GenBank/DDBJ whole genome shotgun (WGS) entry which is preliminary data.</text>
</comment>
<name>A0A2U1TT79_9GAMM</name>
<reference evidence="2 3" key="1">
    <citation type="submission" date="2018-04" db="EMBL/GenBank/DDBJ databases">
        <title>Brenneria corticis sp.nov.</title>
        <authorList>
            <person name="Li Y."/>
        </authorList>
    </citation>
    <scope>NUCLEOTIDE SEQUENCE [LARGE SCALE GENOMIC DNA]</scope>
    <source>
        <strain evidence="2 3">CFCC 11842</strain>
    </source>
</reference>
<dbReference type="RefSeq" id="WP_136167628.1">
    <property type="nucleotide sequence ID" value="NZ_KZ819086.1"/>
</dbReference>
<dbReference type="EMBL" id="QDKH01000022">
    <property type="protein sequence ID" value="PWC12599.1"/>
    <property type="molecule type" value="Genomic_DNA"/>
</dbReference>
<evidence type="ECO:0000256" key="1">
    <source>
        <dbReference type="SAM" id="Phobius"/>
    </source>
</evidence>
<gene>
    <name evidence="2" type="ORF">DDT56_17075</name>
</gene>
<keyword evidence="1" id="KW-0472">Membrane</keyword>
<feature type="transmembrane region" description="Helical" evidence="1">
    <location>
        <begin position="12"/>
        <end position="31"/>
    </location>
</feature>
<dbReference type="AlphaFoldDB" id="A0A2U1TT79"/>
<keyword evidence="3" id="KW-1185">Reference proteome</keyword>
<evidence type="ECO:0000313" key="3">
    <source>
        <dbReference type="Proteomes" id="UP000296159"/>
    </source>
</evidence>
<sequence length="129" mass="14689">MTEFYVLVQEQLTVISTILIIGLAALFCAELKSNFQQLWKKPEALRGRIVHRCYLPAQRTLTLIDNFYGYVPVHALESERFILDVEAGGQRYQVEADEETYRTLFVGDSVVIYANRDDITIAPSSAQTL</sequence>
<evidence type="ECO:0000313" key="2">
    <source>
        <dbReference type="EMBL" id="PWC12599.1"/>
    </source>
</evidence>
<dbReference type="Proteomes" id="UP000296159">
    <property type="component" value="Unassembled WGS sequence"/>
</dbReference>